<comment type="caution">
    <text evidence="1">The sequence shown here is derived from an EMBL/GenBank/DDBJ whole genome shotgun (WGS) entry which is preliminary data.</text>
</comment>
<name>A0A365QTS2_9BURK</name>
<gene>
    <name evidence="1" type="ORF">DPV79_19140</name>
</gene>
<evidence type="ECO:0000313" key="1">
    <source>
        <dbReference type="EMBL" id="RBB38192.1"/>
    </source>
</evidence>
<protein>
    <submittedName>
        <fullName evidence="1">Uncharacterized protein</fullName>
    </submittedName>
</protein>
<accession>A0A365QTS2</accession>
<reference evidence="1 2" key="1">
    <citation type="submission" date="2018-06" db="EMBL/GenBank/DDBJ databases">
        <title>Draft genome sequence of Burkholderia reimsis strain BE51 isolated from a French agricultural soil.</title>
        <authorList>
            <person name="Esmaeel Q."/>
        </authorList>
    </citation>
    <scope>NUCLEOTIDE SEQUENCE [LARGE SCALE GENOMIC DNA]</scope>
    <source>
        <strain evidence="1 2">BE51</strain>
    </source>
</reference>
<dbReference type="AlphaFoldDB" id="A0A365QTS2"/>
<dbReference type="EMBL" id="QMFZ01000015">
    <property type="protein sequence ID" value="RBB38192.1"/>
    <property type="molecule type" value="Genomic_DNA"/>
</dbReference>
<evidence type="ECO:0000313" key="2">
    <source>
        <dbReference type="Proteomes" id="UP000252458"/>
    </source>
</evidence>
<sequence>MGKGIRMRSALDQRGRAWTVEALQALHDGQQEIPELVCDHPGCGCAVRFVHRYQQNRANRIEPIDVPAYIGLTSDSEHVTACRYDAPGRLKAILAHSDPDFVKALDTGKRELRLLVLHNGLRGQGLSGATPVGPGTQAGKPGGNASNATIEVVESAKKLSGYVRTTADLVALRALCESDTFLASELVLRFGTRRIAWKDFFFERERYDEAWELVTAGGTNAFPIALAATVRSHYVPSPGDRYRNAFLNCESLYRKTGAPDRVETFEVSVAHEDGKWLSDFPVGADIVMFGILRAQARVEKQGKDARDPSKAVTYVTHKLMLEPKFRRQVMRTDE</sequence>
<proteinExistence type="predicted"/>
<organism evidence="1 2">
    <name type="scientific">Burkholderia reimsis</name>
    <dbReference type="NCBI Taxonomy" id="2234132"/>
    <lineage>
        <taxon>Bacteria</taxon>
        <taxon>Pseudomonadati</taxon>
        <taxon>Pseudomonadota</taxon>
        <taxon>Betaproteobacteria</taxon>
        <taxon>Burkholderiales</taxon>
        <taxon>Burkholderiaceae</taxon>
        <taxon>Burkholderia</taxon>
    </lineage>
</organism>
<keyword evidence="2" id="KW-1185">Reference proteome</keyword>
<dbReference type="Proteomes" id="UP000252458">
    <property type="component" value="Unassembled WGS sequence"/>
</dbReference>